<dbReference type="PANTHER" id="PTHR31268:SF12">
    <property type="entry name" value="GALACTINOL--SUCROSE GALACTOSYLTRANSFERASE"/>
    <property type="match status" value="1"/>
</dbReference>
<proteinExistence type="inferred from homology"/>
<evidence type="ECO:0000256" key="2">
    <source>
        <dbReference type="ARBA" id="ARBA00023277"/>
    </source>
</evidence>
<reference evidence="3 4" key="1">
    <citation type="journal article" date="2020" name="Mol. Plant">
        <title>The Chromosome-Based Rubber Tree Genome Provides New Insights into Spurge Genome Evolution and Rubber Biosynthesis.</title>
        <authorList>
            <person name="Liu J."/>
            <person name="Shi C."/>
            <person name="Shi C.C."/>
            <person name="Li W."/>
            <person name="Zhang Q.J."/>
            <person name="Zhang Y."/>
            <person name="Li K."/>
            <person name="Lu H.F."/>
            <person name="Shi C."/>
            <person name="Zhu S.T."/>
            <person name="Xiao Z.Y."/>
            <person name="Nan H."/>
            <person name="Yue Y."/>
            <person name="Zhu X.G."/>
            <person name="Wu Y."/>
            <person name="Hong X.N."/>
            <person name="Fan G.Y."/>
            <person name="Tong Y."/>
            <person name="Zhang D."/>
            <person name="Mao C.L."/>
            <person name="Liu Y.L."/>
            <person name="Hao S.J."/>
            <person name="Liu W.Q."/>
            <person name="Lv M.Q."/>
            <person name="Zhang H.B."/>
            <person name="Liu Y."/>
            <person name="Hu-Tang G.R."/>
            <person name="Wang J.P."/>
            <person name="Wang J.H."/>
            <person name="Sun Y.H."/>
            <person name="Ni S.B."/>
            <person name="Chen W.B."/>
            <person name="Zhang X.C."/>
            <person name="Jiao Y.N."/>
            <person name="Eichler E.E."/>
            <person name="Li G.H."/>
            <person name="Liu X."/>
            <person name="Gao L.Z."/>
        </authorList>
    </citation>
    <scope>NUCLEOTIDE SEQUENCE [LARGE SCALE GENOMIC DNA]</scope>
    <source>
        <strain evidence="4">cv. GT1</strain>
        <tissue evidence="3">Leaf</tissue>
    </source>
</reference>
<gene>
    <name evidence="3" type="ORF">GH714_039784</name>
</gene>
<dbReference type="Proteomes" id="UP000467840">
    <property type="component" value="Chromosome 14"/>
</dbReference>
<keyword evidence="4" id="KW-1185">Reference proteome</keyword>
<comment type="similarity">
    <text evidence="1">Belongs to the glycosyl hydrolases 36 family.</text>
</comment>
<sequence>MRDAFTAVRVHLRTFRLLEEKKLPNIVDKFGLPFWDAFYLSVEPFGLWHGVKSFAENGFAPRFLILDDGWQSINMDHESPCEDSKDLTTPGSQMLCRLFRFQENEKFTNQHDEEAKEEVADVSGLPEPKIIEYLKEEEEGASRGGLKALVSDMKAKFPSLDDVHVWHALAGAWGGLDLGLVAWMPR</sequence>
<dbReference type="EMBL" id="JAAGAX010000006">
    <property type="protein sequence ID" value="KAF2312726.1"/>
    <property type="molecule type" value="Genomic_DNA"/>
</dbReference>
<dbReference type="AlphaFoldDB" id="A0A6A6MKQ2"/>
<dbReference type="SUPFAM" id="SSF51445">
    <property type="entry name" value="(Trans)glycosidases"/>
    <property type="match status" value="1"/>
</dbReference>
<evidence type="ECO:0000313" key="3">
    <source>
        <dbReference type="EMBL" id="KAF2312726.1"/>
    </source>
</evidence>
<dbReference type="InterPro" id="IPR008811">
    <property type="entry name" value="Glycosyl_hydrolases_36"/>
</dbReference>
<keyword evidence="2" id="KW-0119">Carbohydrate metabolism</keyword>
<dbReference type="InterPro" id="IPR017853">
    <property type="entry name" value="GH"/>
</dbReference>
<protein>
    <recommendedName>
        <fullName evidence="5">Galactinol--sucrose galactosyltransferase</fullName>
    </recommendedName>
</protein>
<comment type="caution">
    <text evidence="3">The sequence shown here is derived from an EMBL/GenBank/DDBJ whole genome shotgun (WGS) entry which is preliminary data.</text>
</comment>
<evidence type="ECO:0008006" key="5">
    <source>
        <dbReference type="Google" id="ProtNLM"/>
    </source>
</evidence>
<evidence type="ECO:0000256" key="1">
    <source>
        <dbReference type="ARBA" id="ARBA00007240"/>
    </source>
</evidence>
<dbReference type="Pfam" id="PF05691">
    <property type="entry name" value="Raffinose_syn"/>
    <property type="match status" value="1"/>
</dbReference>
<evidence type="ECO:0000313" key="4">
    <source>
        <dbReference type="Proteomes" id="UP000467840"/>
    </source>
</evidence>
<dbReference type="PANTHER" id="PTHR31268">
    <property type="match status" value="1"/>
</dbReference>
<accession>A0A6A6MKQ2</accession>
<name>A0A6A6MKQ2_HEVBR</name>
<organism evidence="3 4">
    <name type="scientific">Hevea brasiliensis</name>
    <name type="common">Para rubber tree</name>
    <name type="synonym">Siphonia brasiliensis</name>
    <dbReference type="NCBI Taxonomy" id="3981"/>
    <lineage>
        <taxon>Eukaryota</taxon>
        <taxon>Viridiplantae</taxon>
        <taxon>Streptophyta</taxon>
        <taxon>Embryophyta</taxon>
        <taxon>Tracheophyta</taxon>
        <taxon>Spermatophyta</taxon>
        <taxon>Magnoliopsida</taxon>
        <taxon>eudicotyledons</taxon>
        <taxon>Gunneridae</taxon>
        <taxon>Pentapetalae</taxon>
        <taxon>rosids</taxon>
        <taxon>fabids</taxon>
        <taxon>Malpighiales</taxon>
        <taxon>Euphorbiaceae</taxon>
        <taxon>Crotonoideae</taxon>
        <taxon>Micrandreae</taxon>
        <taxon>Hevea</taxon>
    </lineage>
</organism>